<comment type="catalytic activity">
    <reaction evidence="7 9">
        <text>Hydrolyzes single-stranded DNA or mismatched double-stranded DNA and polynucleotides, releasing free uracil.</text>
        <dbReference type="EC" id="3.2.2.27"/>
    </reaction>
</comment>
<dbReference type="GO" id="GO:0097510">
    <property type="term" value="P:base-excision repair, AP site formation via deaminated base removal"/>
    <property type="evidence" value="ECO:0007669"/>
    <property type="project" value="TreeGrafter"/>
</dbReference>
<dbReference type="NCBIfam" id="NF003592">
    <property type="entry name" value="PRK05254.1-5"/>
    <property type="match status" value="1"/>
</dbReference>
<dbReference type="NCBIfam" id="NF003588">
    <property type="entry name" value="PRK05254.1-1"/>
    <property type="match status" value="1"/>
</dbReference>
<proteinExistence type="inferred from homology"/>
<dbReference type="InterPro" id="IPR036895">
    <property type="entry name" value="Uracil-DNA_glycosylase-like_sf"/>
</dbReference>
<dbReference type="CDD" id="cd10027">
    <property type="entry name" value="UDG-F1-like"/>
    <property type="match status" value="1"/>
</dbReference>
<dbReference type="SUPFAM" id="SSF52141">
    <property type="entry name" value="Uracil-DNA glycosylase-like"/>
    <property type="match status" value="1"/>
</dbReference>
<dbReference type="EMBL" id="KZ301975">
    <property type="protein sequence ID" value="PFH53105.1"/>
    <property type="molecule type" value="Genomic_DNA"/>
</dbReference>
<reference evidence="12 13" key="1">
    <citation type="submission" date="2014-02" db="EMBL/GenBank/DDBJ databases">
        <title>Transposable element dynamics among asymbiotic and ectomycorrhizal Amanita fungi.</title>
        <authorList>
            <consortium name="DOE Joint Genome Institute"/>
            <person name="Hess J."/>
            <person name="Skrede I."/>
            <person name="Wolfe B."/>
            <person name="LaButti K."/>
            <person name="Ohm R.A."/>
            <person name="Grigoriev I.V."/>
            <person name="Pringle A."/>
        </authorList>
    </citation>
    <scope>NUCLEOTIDE SEQUENCE [LARGE SCALE GENOMIC DNA]</scope>
    <source>
        <strain evidence="12 13">SKay4041</strain>
    </source>
</reference>
<dbReference type="OrthoDB" id="10031947at2759"/>
<dbReference type="HAMAP" id="MF_00148">
    <property type="entry name" value="UDG"/>
    <property type="match status" value="1"/>
</dbReference>
<dbReference type="PANTHER" id="PTHR11264:SF0">
    <property type="entry name" value="URACIL-DNA GLYCOSYLASE"/>
    <property type="match status" value="1"/>
</dbReference>
<evidence type="ECO:0000256" key="4">
    <source>
        <dbReference type="ARBA" id="ARBA00023128"/>
    </source>
</evidence>
<dbReference type="NCBIfam" id="TIGR00628">
    <property type="entry name" value="ung"/>
    <property type="match status" value="1"/>
</dbReference>
<keyword evidence="4 7" id="KW-0496">Mitochondrion</keyword>
<dbReference type="AlphaFoldDB" id="A0A2A9NQ49"/>
<evidence type="ECO:0000256" key="6">
    <source>
        <dbReference type="ARBA" id="ARBA00023242"/>
    </source>
</evidence>
<evidence type="ECO:0000256" key="8">
    <source>
        <dbReference type="PROSITE-ProRule" id="PRU10072"/>
    </source>
</evidence>
<evidence type="ECO:0000256" key="5">
    <source>
        <dbReference type="ARBA" id="ARBA00023204"/>
    </source>
</evidence>
<gene>
    <name evidence="7" type="primary">UNG1</name>
    <name evidence="12" type="ORF">AMATHDRAFT_55551</name>
</gene>
<evidence type="ECO:0000256" key="3">
    <source>
        <dbReference type="ARBA" id="ARBA00022801"/>
    </source>
</evidence>
<dbReference type="InterPro" id="IPR018085">
    <property type="entry name" value="Ura-DNA_Glyclase_AS"/>
</dbReference>
<evidence type="ECO:0000256" key="7">
    <source>
        <dbReference type="HAMAP-Rule" id="MF_03166"/>
    </source>
</evidence>
<sequence>MADTNQVKPTDNLDTSADTPLAQPNIDGANKDASVKHVRPTTEIIQSGKRQRTLMDMLSGTKDKKSVVSEPSAKKLKFSDPGPSSSLELDEFSISAYIETLSEEEKRLLSLECETMGKSWLNVLKSEIREPYFLKLKRFLWEEGVKGLNDSSKGLKVFPAPRNIYAWSNTPLGKVKVVIIGQDPYHGENQAHGLCFSVLPGIAVPPSLRNIYAELKAEYPNFVPPKHGTLTAWANNGVLLLNTCLTVRAHQAGSHSNKGWEQFTDKVIDAVDKYGGVNLSAGSSENSGVSRGIVFLAWGAWAAKRVAKLNTKKHLILKSAHPSPLSASRGFLGNGHFQAANRWLKQKYGPEARVDWCNLEVVQQ</sequence>
<dbReference type="Pfam" id="PF03167">
    <property type="entry name" value="UDG"/>
    <property type="match status" value="1"/>
</dbReference>
<feature type="region of interest" description="Disordered" evidence="10">
    <location>
        <begin position="1"/>
        <end position="84"/>
    </location>
</feature>
<organism evidence="12 13">
    <name type="scientific">Amanita thiersii Skay4041</name>
    <dbReference type="NCBI Taxonomy" id="703135"/>
    <lineage>
        <taxon>Eukaryota</taxon>
        <taxon>Fungi</taxon>
        <taxon>Dikarya</taxon>
        <taxon>Basidiomycota</taxon>
        <taxon>Agaricomycotina</taxon>
        <taxon>Agaricomycetes</taxon>
        <taxon>Agaricomycetidae</taxon>
        <taxon>Agaricales</taxon>
        <taxon>Pluteineae</taxon>
        <taxon>Amanitaceae</taxon>
        <taxon>Amanita</taxon>
    </lineage>
</organism>
<dbReference type="EC" id="3.2.2.27" evidence="7 9"/>
<evidence type="ECO:0000256" key="2">
    <source>
        <dbReference type="ARBA" id="ARBA00022763"/>
    </source>
</evidence>
<keyword evidence="5 7" id="KW-0234">DNA repair</keyword>
<evidence type="ECO:0000256" key="9">
    <source>
        <dbReference type="RuleBase" id="RU003780"/>
    </source>
</evidence>
<dbReference type="Gene3D" id="3.40.470.10">
    <property type="entry name" value="Uracil-DNA glycosylase-like domain"/>
    <property type="match status" value="1"/>
</dbReference>
<evidence type="ECO:0000259" key="11">
    <source>
        <dbReference type="SMART" id="SM00986"/>
    </source>
</evidence>
<keyword evidence="3 7" id="KW-0378">Hydrolase</keyword>
<evidence type="ECO:0000256" key="10">
    <source>
        <dbReference type="SAM" id="MobiDB-lite"/>
    </source>
</evidence>
<comment type="subcellular location">
    <subcellularLocation>
        <location evidence="7">Mitochondrion</location>
    </subcellularLocation>
    <subcellularLocation>
        <location evidence="7">Nucleus</location>
    </subcellularLocation>
</comment>
<dbReference type="GO" id="GO:0004844">
    <property type="term" value="F:uracil DNA N-glycosylase activity"/>
    <property type="evidence" value="ECO:0007669"/>
    <property type="project" value="UniProtKB-UniRule"/>
</dbReference>
<dbReference type="Proteomes" id="UP000242287">
    <property type="component" value="Unassembled WGS sequence"/>
</dbReference>
<evidence type="ECO:0000256" key="1">
    <source>
        <dbReference type="ARBA" id="ARBA00008184"/>
    </source>
</evidence>
<evidence type="ECO:0000313" key="13">
    <source>
        <dbReference type="Proteomes" id="UP000242287"/>
    </source>
</evidence>
<keyword evidence="6 7" id="KW-0539">Nucleus</keyword>
<feature type="domain" description="Uracil-DNA glycosylase-like" evidence="11">
    <location>
        <begin position="168"/>
        <end position="344"/>
    </location>
</feature>
<dbReference type="NCBIfam" id="NF003589">
    <property type="entry name" value="PRK05254.1-2"/>
    <property type="match status" value="1"/>
</dbReference>
<dbReference type="InterPro" id="IPR002043">
    <property type="entry name" value="UDG_fam1"/>
</dbReference>
<keyword evidence="2 7" id="KW-0227">DNA damage</keyword>
<protein>
    <recommendedName>
        <fullName evidence="7 9">Uracil-DNA glycosylase</fullName>
        <shortName evidence="7">UDG</shortName>
        <ecNumber evidence="7 9">3.2.2.27</ecNumber>
    </recommendedName>
</protein>
<feature type="compositionally biased region" description="Polar residues" evidence="10">
    <location>
        <begin position="1"/>
        <end position="18"/>
    </location>
</feature>
<keyword evidence="13" id="KW-1185">Reference proteome</keyword>
<dbReference type="GO" id="GO:0005634">
    <property type="term" value="C:nucleus"/>
    <property type="evidence" value="ECO:0007669"/>
    <property type="project" value="UniProtKB-SubCell"/>
</dbReference>
<dbReference type="SMART" id="SM00986">
    <property type="entry name" value="UDG"/>
    <property type="match status" value="1"/>
</dbReference>
<comment type="similarity">
    <text evidence="1 7 9">Belongs to the uracil-DNA glycosylase (UDG) superfamily. UNG family.</text>
</comment>
<dbReference type="SMART" id="SM00987">
    <property type="entry name" value="UreE_C"/>
    <property type="match status" value="1"/>
</dbReference>
<dbReference type="PROSITE" id="PS00130">
    <property type="entry name" value="U_DNA_GLYCOSYLASE"/>
    <property type="match status" value="1"/>
</dbReference>
<dbReference type="InterPro" id="IPR005122">
    <property type="entry name" value="Uracil-DNA_glycosylase-like"/>
</dbReference>
<feature type="active site" description="Proton acceptor" evidence="7 8">
    <location>
        <position position="183"/>
    </location>
</feature>
<name>A0A2A9NQ49_9AGAR</name>
<dbReference type="PANTHER" id="PTHR11264">
    <property type="entry name" value="URACIL-DNA GLYCOSYLASE"/>
    <property type="match status" value="1"/>
</dbReference>
<dbReference type="FunFam" id="3.40.470.10:FF:000007">
    <property type="entry name" value="Uracil-DNA glycosylase"/>
    <property type="match status" value="1"/>
</dbReference>
<evidence type="ECO:0000313" key="12">
    <source>
        <dbReference type="EMBL" id="PFH53105.1"/>
    </source>
</evidence>
<dbReference type="GO" id="GO:0005739">
    <property type="term" value="C:mitochondrion"/>
    <property type="evidence" value="ECO:0007669"/>
    <property type="project" value="UniProtKB-SubCell"/>
</dbReference>
<accession>A0A2A9NQ49</accession>
<comment type="function">
    <text evidence="7 9">Excises uracil residues from the DNA which can arise as a result of misincorporation of dUMP residues by DNA polymerase or due to deamination of cytosine.</text>
</comment>
<dbReference type="STRING" id="703135.A0A2A9NQ49"/>